<comment type="subcellular location">
    <subcellularLocation>
        <location evidence="1">Cytoplasm</location>
    </subcellularLocation>
</comment>
<gene>
    <name evidence="15" type="ORF">WJU22_19520</name>
</gene>
<keyword evidence="8" id="KW-0267">Excision nuclease</keyword>
<dbReference type="InterPro" id="IPR027417">
    <property type="entry name" value="P-loop_NTPase"/>
</dbReference>
<evidence type="ECO:0000256" key="3">
    <source>
        <dbReference type="ARBA" id="ARBA00022737"/>
    </source>
</evidence>
<comment type="similarity">
    <text evidence="11">Belongs to the ABC transporter superfamily. UvrA family.</text>
</comment>
<keyword evidence="5" id="KW-0227">DNA damage</keyword>
<keyword evidence="9" id="KW-0238">DNA-binding</keyword>
<evidence type="ECO:0000256" key="5">
    <source>
        <dbReference type="ARBA" id="ARBA00022763"/>
    </source>
</evidence>
<dbReference type="CDD" id="cd03270">
    <property type="entry name" value="ABC_UvrA_I"/>
    <property type="match status" value="1"/>
</dbReference>
<evidence type="ECO:0000256" key="8">
    <source>
        <dbReference type="ARBA" id="ARBA00022881"/>
    </source>
</evidence>
<dbReference type="SUPFAM" id="SSF52540">
    <property type="entry name" value="P-loop containing nucleoside triphosphate hydrolases"/>
    <property type="match status" value="2"/>
</dbReference>
<feature type="domain" description="ABC transporter" evidence="14">
    <location>
        <begin position="446"/>
        <end position="751"/>
    </location>
</feature>
<dbReference type="PANTHER" id="PTHR43152">
    <property type="entry name" value="UVRABC SYSTEM PROTEIN A"/>
    <property type="match status" value="1"/>
</dbReference>
<accession>A0ABZ2YYI1</accession>
<dbReference type="InterPro" id="IPR003439">
    <property type="entry name" value="ABC_transporter-like_ATP-bd"/>
</dbReference>
<dbReference type="EMBL" id="CP150096">
    <property type="protein sequence ID" value="WZN45090.1"/>
    <property type="molecule type" value="Genomic_DNA"/>
</dbReference>
<evidence type="ECO:0000256" key="10">
    <source>
        <dbReference type="ARBA" id="ARBA00023204"/>
    </source>
</evidence>
<evidence type="ECO:0000256" key="11">
    <source>
        <dbReference type="ARBA" id="ARBA00038000"/>
    </source>
</evidence>
<evidence type="ECO:0000256" key="9">
    <source>
        <dbReference type="ARBA" id="ARBA00023125"/>
    </source>
</evidence>
<keyword evidence="6" id="KW-0228">DNA excision</keyword>
<dbReference type="PROSITE" id="PS50893">
    <property type="entry name" value="ABC_TRANSPORTER_2"/>
    <property type="match status" value="2"/>
</dbReference>
<keyword evidence="4" id="KW-0547">Nucleotide-binding</keyword>
<dbReference type="Gene3D" id="3.40.50.300">
    <property type="entry name" value="P-loop containing nucleotide triphosphate hydrolases"/>
    <property type="match status" value="2"/>
</dbReference>
<reference evidence="15 16" key="1">
    <citation type="submission" date="2024-03" db="EMBL/GenBank/DDBJ databases">
        <title>Chitinophaga caseinilytica sp. nov., a casein hydrolysing bacterium isolated from forest soil.</title>
        <authorList>
            <person name="Lee D.S."/>
            <person name="Han D.M."/>
            <person name="Baek J.H."/>
            <person name="Choi D.G."/>
            <person name="Jeon J.H."/>
            <person name="Jeon C.O."/>
        </authorList>
    </citation>
    <scope>NUCLEOTIDE SEQUENCE [LARGE SCALE GENOMIC DNA]</scope>
    <source>
        <strain evidence="15 16">KACC 19118</strain>
    </source>
</reference>
<evidence type="ECO:0000256" key="6">
    <source>
        <dbReference type="ARBA" id="ARBA00022769"/>
    </source>
</evidence>
<dbReference type="RefSeq" id="WP_341839845.1">
    <property type="nucleotide sequence ID" value="NZ_CP149792.1"/>
</dbReference>
<dbReference type="Gene3D" id="1.20.1580.10">
    <property type="entry name" value="ABC transporter ATPase like domain"/>
    <property type="match status" value="2"/>
</dbReference>
<keyword evidence="7" id="KW-0067">ATP-binding</keyword>
<name>A0ABZ2YYI1_9BACT</name>
<evidence type="ECO:0000256" key="7">
    <source>
        <dbReference type="ARBA" id="ARBA00022840"/>
    </source>
</evidence>
<keyword evidence="2" id="KW-0963">Cytoplasm</keyword>
<organism evidence="15 16">
    <name type="scientific">Chitinophaga caseinilytica</name>
    <dbReference type="NCBI Taxonomy" id="2267521"/>
    <lineage>
        <taxon>Bacteria</taxon>
        <taxon>Pseudomonadati</taxon>
        <taxon>Bacteroidota</taxon>
        <taxon>Chitinophagia</taxon>
        <taxon>Chitinophagales</taxon>
        <taxon>Chitinophagaceae</taxon>
        <taxon>Chitinophaga</taxon>
    </lineage>
</organism>
<evidence type="ECO:0000313" key="16">
    <source>
        <dbReference type="Proteomes" id="UP001449657"/>
    </source>
</evidence>
<evidence type="ECO:0000256" key="4">
    <source>
        <dbReference type="ARBA" id="ARBA00022741"/>
    </source>
</evidence>
<keyword evidence="3" id="KW-0677">Repeat</keyword>
<keyword evidence="10" id="KW-0234">DNA repair</keyword>
<evidence type="ECO:0000259" key="14">
    <source>
        <dbReference type="PROSITE" id="PS50893"/>
    </source>
</evidence>
<dbReference type="Pfam" id="PF00005">
    <property type="entry name" value="ABC_tran"/>
    <property type="match status" value="1"/>
</dbReference>
<dbReference type="Gene3D" id="1.10.8.280">
    <property type="entry name" value="ABC transporter ATPase domain-like"/>
    <property type="match status" value="1"/>
</dbReference>
<proteinExistence type="inferred from homology"/>
<evidence type="ECO:0000256" key="12">
    <source>
        <dbReference type="ARBA" id="ARBA00039316"/>
    </source>
</evidence>
<evidence type="ECO:0000256" key="2">
    <source>
        <dbReference type="ARBA" id="ARBA00022490"/>
    </source>
</evidence>
<sequence length="755" mass="83449">MRKDHIIIKGAREHNLKNISLRIPKNRITVFTGVSGSGKSSLVFDTIAAESQRQLNETFPSFIRHRLPHYGQPEADELQNLSPAVIVDQKPIGGNARSTVGTATDIFTLLRLLFSRIGEPFIGYSDIFSFNHPNGMCPECDGLGQVSVLDTDLFFDTTKSLNGGAILFPTFAKGGWRFSRYACSNLFDPDKKLEDYTEEEWHNLLYADNIRLTDPLPCWPQSQKFYEGIVPRFKRSYLAKDSKAMTGKYKADFEKILTRGKCPSCKGSRLNEKVRSCRIGKYNIADCAAMEIPVLADFIATITDHRAVTMVKAIRERLQHMTDIGLHYLTLDRETGSLSGGESQRIKMVRHLGSSLSDMTYILDEPSIGLHPRDVHQLNQLLFQLRDKGNTVLVVEHDPDVIAVADHVVDMGPRAGTEGGRIVFEGTLEELQEADTLTGRYWSRKRTINDLPRPASGSISIKNAKLHNLRNVNVEIPTGVMTVVTGVAGSGKSSLVNGVLPKQVPTAVRISQSAITGSKRSHMATYTGIFDEIREMFARHNRVKAALFSSNSEGGCPVCKGVGEITLDLAFMDPITTICEECGGKRYKAETLQYRYNGKNIYETIRQTVSEAIPFFASSPAISGMLERLADVGLGYLTLGQPLSTLSGGERQRIKLAMRLEDAANQVFVMDEPTTGLHMSDVERLLGIFRRIVDRGNTLIVVEHNLDIVSQADHIIDMGPGAGRDGGTIVFQGTPAQLLTHPGSQTGRFLRAYIG</sequence>
<feature type="domain" description="ABC transporter" evidence="14">
    <location>
        <begin position="1"/>
        <end position="444"/>
    </location>
</feature>
<dbReference type="Proteomes" id="UP001449657">
    <property type="component" value="Chromosome"/>
</dbReference>
<evidence type="ECO:0000256" key="1">
    <source>
        <dbReference type="ARBA" id="ARBA00004496"/>
    </source>
</evidence>
<keyword evidence="16" id="KW-1185">Reference proteome</keyword>
<evidence type="ECO:0000256" key="13">
    <source>
        <dbReference type="ARBA" id="ARBA00042156"/>
    </source>
</evidence>
<protein>
    <recommendedName>
        <fullName evidence="12">UvrABC system protein A</fullName>
    </recommendedName>
    <alternativeName>
        <fullName evidence="13">Excinuclease ABC subunit A</fullName>
    </alternativeName>
</protein>
<evidence type="ECO:0000313" key="15">
    <source>
        <dbReference type="EMBL" id="WZN45090.1"/>
    </source>
</evidence>
<dbReference type="PANTHER" id="PTHR43152:SF2">
    <property type="entry name" value="DRUG RESISTANCE ABC TRANSPORTER"/>
    <property type="match status" value="1"/>
</dbReference>